<gene>
    <name evidence="1" type="ORF">GCU69_13725</name>
</gene>
<dbReference type="RefSeq" id="WP_156206193.1">
    <property type="nucleotide sequence ID" value="NZ_WHPN01000271.1"/>
</dbReference>
<reference evidence="1 2" key="1">
    <citation type="submission" date="2019-10" db="EMBL/GenBank/DDBJ databases">
        <title>Streptomyces tenebrisbrunneis sp.nov., an endogenous actinomycete isolated from of Lycium ruthenicum.</title>
        <authorList>
            <person name="Ma L."/>
        </authorList>
    </citation>
    <scope>NUCLEOTIDE SEQUENCE [LARGE SCALE GENOMIC DNA]</scope>
    <source>
        <strain evidence="1 2">TRM 66187</strain>
    </source>
</reference>
<organism evidence="1 2">
    <name type="scientific">Streptomyces lycii</name>
    <dbReference type="NCBI Taxonomy" id="2654337"/>
    <lineage>
        <taxon>Bacteria</taxon>
        <taxon>Bacillati</taxon>
        <taxon>Actinomycetota</taxon>
        <taxon>Actinomycetes</taxon>
        <taxon>Kitasatosporales</taxon>
        <taxon>Streptomycetaceae</taxon>
        <taxon>Streptomyces</taxon>
    </lineage>
</organism>
<sequence length="78" mass="8403">MKRHTAIVAALLGLVTACGPDTGPAGRVVDKHSVYTGVGRLHTLTVRTADGEHTKVKVSRLDHRRCHRGSAYPACTRD</sequence>
<evidence type="ECO:0000313" key="1">
    <source>
        <dbReference type="EMBL" id="KAF4408491.1"/>
    </source>
</evidence>
<dbReference type="Proteomes" id="UP000621266">
    <property type="component" value="Unassembled WGS sequence"/>
</dbReference>
<protein>
    <submittedName>
        <fullName evidence="1">Uncharacterized protein</fullName>
    </submittedName>
</protein>
<evidence type="ECO:0000313" key="2">
    <source>
        <dbReference type="Proteomes" id="UP000621266"/>
    </source>
</evidence>
<comment type="caution">
    <text evidence="1">The sequence shown here is derived from an EMBL/GenBank/DDBJ whole genome shotgun (WGS) entry which is preliminary data.</text>
</comment>
<proteinExistence type="predicted"/>
<accession>A0ABQ7FHL5</accession>
<dbReference type="EMBL" id="WHPN01000271">
    <property type="protein sequence ID" value="KAF4408491.1"/>
    <property type="molecule type" value="Genomic_DNA"/>
</dbReference>
<keyword evidence="2" id="KW-1185">Reference proteome</keyword>
<name>A0ABQ7FHL5_9ACTN</name>
<dbReference type="PROSITE" id="PS51257">
    <property type="entry name" value="PROKAR_LIPOPROTEIN"/>
    <property type="match status" value="1"/>
</dbReference>